<keyword evidence="1" id="KW-1133">Transmembrane helix</keyword>
<dbReference type="EMBL" id="BMAT01009082">
    <property type="protein sequence ID" value="GFR98170.1"/>
    <property type="molecule type" value="Genomic_DNA"/>
</dbReference>
<proteinExistence type="predicted"/>
<keyword evidence="1" id="KW-0812">Transmembrane</keyword>
<organism evidence="2 3">
    <name type="scientific">Elysia marginata</name>
    <dbReference type="NCBI Taxonomy" id="1093978"/>
    <lineage>
        <taxon>Eukaryota</taxon>
        <taxon>Metazoa</taxon>
        <taxon>Spiralia</taxon>
        <taxon>Lophotrochozoa</taxon>
        <taxon>Mollusca</taxon>
        <taxon>Gastropoda</taxon>
        <taxon>Heterobranchia</taxon>
        <taxon>Euthyneura</taxon>
        <taxon>Panpulmonata</taxon>
        <taxon>Sacoglossa</taxon>
        <taxon>Placobranchoidea</taxon>
        <taxon>Plakobranchidae</taxon>
        <taxon>Elysia</taxon>
    </lineage>
</organism>
<accession>A0AAV4HL95</accession>
<gene>
    <name evidence="2" type="ORF">ElyMa_004494800</name>
</gene>
<dbReference type="AlphaFoldDB" id="A0AAV4HL95"/>
<name>A0AAV4HL95_9GAST</name>
<protein>
    <submittedName>
        <fullName evidence="2">Uncharacterized protein</fullName>
    </submittedName>
</protein>
<keyword evidence="1" id="KW-0472">Membrane</keyword>
<evidence type="ECO:0000256" key="1">
    <source>
        <dbReference type="SAM" id="Phobius"/>
    </source>
</evidence>
<dbReference type="Proteomes" id="UP000762676">
    <property type="component" value="Unassembled WGS sequence"/>
</dbReference>
<feature type="transmembrane region" description="Helical" evidence="1">
    <location>
        <begin position="156"/>
        <end position="177"/>
    </location>
</feature>
<reference evidence="2 3" key="1">
    <citation type="journal article" date="2021" name="Elife">
        <title>Chloroplast acquisition without the gene transfer in kleptoplastic sea slugs, Plakobranchus ocellatus.</title>
        <authorList>
            <person name="Maeda T."/>
            <person name="Takahashi S."/>
            <person name="Yoshida T."/>
            <person name="Shimamura S."/>
            <person name="Takaki Y."/>
            <person name="Nagai Y."/>
            <person name="Toyoda A."/>
            <person name="Suzuki Y."/>
            <person name="Arimoto A."/>
            <person name="Ishii H."/>
            <person name="Satoh N."/>
            <person name="Nishiyama T."/>
            <person name="Hasebe M."/>
            <person name="Maruyama T."/>
            <person name="Minagawa J."/>
            <person name="Obokata J."/>
            <person name="Shigenobu S."/>
        </authorList>
    </citation>
    <scope>NUCLEOTIDE SEQUENCE [LARGE SCALE GENOMIC DNA]</scope>
</reference>
<keyword evidence="3" id="KW-1185">Reference proteome</keyword>
<comment type="caution">
    <text evidence="2">The sequence shown here is derived from an EMBL/GenBank/DDBJ whole genome shotgun (WGS) entry which is preliminary data.</text>
</comment>
<evidence type="ECO:0000313" key="3">
    <source>
        <dbReference type="Proteomes" id="UP000762676"/>
    </source>
</evidence>
<evidence type="ECO:0000313" key="2">
    <source>
        <dbReference type="EMBL" id="GFR98170.1"/>
    </source>
</evidence>
<sequence>MGERTGKSKAGATGMLLESELASQKLELQERYWRANGQVKSWSYRNAIGERTGKTKAVATDTLLRSELTKQPLEWQTPLYTVSFDFQKPFNRKVIRILIHRCRFPPKFITIVHQLYEYATSMECDSRQRYMGGTYCVSWRSLVVPLFSSRGMPSNIIIIIIIIIIIVLIIIIIITMMGS</sequence>